<protein>
    <recommendedName>
        <fullName evidence="1">AB hydrolase-1 domain-containing protein</fullName>
    </recommendedName>
</protein>
<dbReference type="HOGENOM" id="CLU_020336_44_1_12"/>
<dbReference type="AlphaFoldDB" id="S3K148"/>
<dbReference type="EMBL" id="ATFF01000006">
    <property type="protein sequence ID" value="EPF31210.1"/>
    <property type="molecule type" value="Genomic_DNA"/>
</dbReference>
<dbReference type="Proteomes" id="UP000014541">
    <property type="component" value="Unassembled WGS sequence"/>
</dbReference>
<dbReference type="PATRIC" id="fig|1125699.3.peg.1565"/>
<organism evidence="2 3">
    <name type="scientific">Treponema maltophilum ATCC 51939</name>
    <dbReference type="NCBI Taxonomy" id="1125699"/>
    <lineage>
        <taxon>Bacteria</taxon>
        <taxon>Pseudomonadati</taxon>
        <taxon>Spirochaetota</taxon>
        <taxon>Spirochaetia</taxon>
        <taxon>Spirochaetales</taxon>
        <taxon>Treponemataceae</taxon>
        <taxon>Treponema</taxon>
    </lineage>
</organism>
<dbReference type="Gene3D" id="3.40.50.1820">
    <property type="entry name" value="alpha/beta hydrolase"/>
    <property type="match status" value="1"/>
</dbReference>
<dbReference type="RefSeq" id="WP_016525821.1">
    <property type="nucleotide sequence ID" value="NZ_KE332518.1"/>
</dbReference>
<gene>
    <name evidence="2" type="ORF">HMPREF9194_01553</name>
</gene>
<reference evidence="2 3" key="1">
    <citation type="submission" date="2013-04" db="EMBL/GenBank/DDBJ databases">
        <title>The Genome Sequence of Treponema maltophilum ATCC 51939.</title>
        <authorList>
            <consortium name="The Broad Institute Genomics Platform"/>
            <person name="Earl A."/>
            <person name="Ward D."/>
            <person name="Feldgarden M."/>
            <person name="Gevers D."/>
            <person name="Leonetti C."/>
            <person name="Blanton J.M."/>
            <person name="Dewhirst F.E."/>
            <person name="Izard J."/>
            <person name="Walker B."/>
            <person name="Young S."/>
            <person name="Zeng Q."/>
            <person name="Gargeya S."/>
            <person name="Fitzgerald M."/>
            <person name="Haas B."/>
            <person name="Abouelleil A."/>
            <person name="Allen A.W."/>
            <person name="Alvarado L."/>
            <person name="Arachchi H.M."/>
            <person name="Berlin A.M."/>
            <person name="Chapman S.B."/>
            <person name="Gainer-Dewar J."/>
            <person name="Goldberg J."/>
            <person name="Griggs A."/>
            <person name="Gujja S."/>
            <person name="Hansen M."/>
            <person name="Howarth C."/>
            <person name="Imamovic A."/>
            <person name="Ireland A."/>
            <person name="Larimer J."/>
            <person name="McCowan C."/>
            <person name="Murphy C."/>
            <person name="Pearson M."/>
            <person name="Poon T.W."/>
            <person name="Priest M."/>
            <person name="Roberts A."/>
            <person name="Saif S."/>
            <person name="Shea T."/>
            <person name="Sisk P."/>
            <person name="Sykes S."/>
            <person name="Wortman J."/>
            <person name="Nusbaum C."/>
            <person name="Birren B."/>
        </authorList>
    </citation>
    <scope>NUCLEOTIDE SEQUENCE [LARGE SCALE GENOMIC DNA]</scope>
    <source>
        <strain evidence="2 3">ATCC 51939</strain>
    </source>
</reference>
<accession>S3K148</accession>
<dbReference type="InterPro" id="IPR000073">
    <property type="entry name" value="AB_hydrolase_1"/>
</dbReference>
<evidence type="ECO:0000259" key="1">
    <source>
        <dbReference type="Pfam" id="PF12697"/>
    </source>
</evidence>
<dbReference type="InterPro" id="IPR029058">
    <property type="entry name" value="AB_hydrolase_fold"/>
</dbReference>
<dbReference type="Pfam" id="PF12697">
    <property type="entry name" value="Abhydrolase_6"/>
    <property type="match status" value="1"/>
</dbReference>
<dbReference type="OrthoDB" id="9801162at2"/>
<evidence type="ECO:0000313" key="3">
    <source>
        <dbReference type="Proteomes" id="UP000014541"/>
    </source>
</evidence>
<feature type="domain" description="AB hydrolase-1" evidence="1">
    <location>
        <begin position="14"/>
        <end position="245"/>
    </location>
</feature>
<dbReference type="STRING" id="1125699.HMPREF9194_01553"/>
<comment type="caution">
    <text evidence="2">The sequence shown here is derived from an EMBL/GenBank/DDBJ whole genome shotgun (WGS) entry which is preliminary data.</text>
</comment>
<evidence type="ECO:0000313" key="2">
    <source>
        <dbReference type="EMBL" id="EPF31210.1"/>
    </source>
</evidence>
<dbReference type="SUPFAM" id="SSF53474">
    <property type="entry name" value="alpha/beta-Hydrolases"/>
    <property type="match status" value="1"/>
</dbReference>
<proteinExistence type="predicted"/>
<sequence>MTIHEFGTEKKEVLVLFHPLGARWDVFNYVTPTLQKDFHLVIPAMPGFDPDAPETDFTCVERIADETAAWLINRGHKSITCLYGCSMGGAVAARMLAVRKLHVDCAVLDGGMTPYRFWKPLTYLIGIRDFMMLEIGKHMSVKALRNMFDPEKYTEDDLKYIKNAMNGMSAKTIWRSFYSCNNYSMPDPVPQINSRIAYWYGADEKKARKWDIEYIRKAFPTAQIIENTGMDHAEFFTLHPKEFCEKLTAWIRLPGSSN</sequence>
<keyword evidence="3" id="KW-1185">Reference proteome</keyword>
<dbReference type="eggNOG" id="COG2267">
    <property type="taxonomic scope" value="Bacteria"/>
</dbReference>
<name>S3K148_TREMA</name>